<dbReference type="InterPro" id="IPR052718">
    <property type="entry name" value="NmrA-type_oxidoreductase"/>
</dbReference>
<dbReference type="SUPFAM" id="SSF51735">
    <property type="entry name" value="NAD(P)-binding Rossmann-fold domains"/>
    <property type="match status" value="1"/>
</dbReference>
<dbReference type="InterPro" id="IPR008030">
    <property type="entry name" value="NmrA-like"/>
</dbReference>
<proteinExistence type="predicted"/>
<gene>
    <name evidence="2" type="ORF">UFOPK3564_02200</name>
</gene>
<evidence type="ECO:0000313" key="2">
    <source>
        <dbReference type="EMBL" id="CAB4927829.1"/>
    </source>
</evidence>
<dbReference type="AlphaFoldDB" id="A0A6J7IAL0"/>
<organism evidence="2">
    <name type="scientific">freshwater metagenome</name>
    <dbReference type="NCBI Taxonomy" id="449393"/>
    <lineage>
        <taxon>unclassified sequences</taxon>
        <taxon>metagenomes</taxon>
        <taxon>ecological metagenomes</taxon>
    </lineage>
</organism>
<protein>
    <submittedName>
        <fullName evidence="2">Unannotated protein</fullName>
    </submittedName>
</protein>
<dbReference type="PANTHER" id="PTHR47129:SF1">
    <property type="entry name" value="NMRA-LIKE DOMAIN-CONTAINING PROTEIN"/>
    <property type="match status" value="1"/>
</dbReference>
<name>A0A6J7IAL0_9ZZZZ</name>
<dbReference type="Pfam" id="PF05368">
    <property type="entry name" value="NmrA"/>
    <property type="match status" value="1"/>
</dbReference>
<dbReference type="PANTHER" id="PTHR47129">
    <property type="entry name" value="QUINONE OXIDOREDUCTASE 2"/>
    <property type="match status" value="1"/>
</dbReference>
<dbReference type="Gene3D" id="3.40.50.720">
    <property type="entry name" value="NAD(P)-binding Rossmann-like Domain"/>
    <property type="match status" value="1"/>
</dbReference>
<evidence type="ECO:0000259" key="1">
    <source>
        <dbReference type="Pfam" id="PF05368"/>
    </source>
</evidence>
<dbReference type="Gene3D" id="3.90.25.10">
    <property type="entry name" value="UDP-galactose 4-epimerase, domain 1"/>
    <property type="match status" value="1"/>
</dbReference>
<reference evidence="2" key="1">
    <citation type="submission" date="2020-05" db="EMBL/GenBank/DDBJ databases">
        <authorList>
            <person name="Chiriac C."/>
            <person name="Salcher M."/>
            <person name="Ghai R."/>
            <person name="Kavagutti S V."/>
        </authorList>
    </citation>
    <scope>NUCLEOTIDE SEQUENCE</scope>
</reference>
<dbReference type="InterPro" id="IPR036291">
    <property type="entry name" value="NAD(P)-bd_dom_sf"/>
</dbReference>
<dbReference type="CDD" id="cd05269">
    <property type="entry name" value="TMR_SDR_a"/>
    <property type="match status" value="1"/>
</dbReference>
<feature type="domain" description="NmrA-like" evidence="1">
    <location>
        <begin position="3"/>
        <end position="248"/>
    </location>
</feature>
<accession>A0A6J7IAL0</accession>
<dbReference type="EMBL" id="CAFBMK010000143">
    <property type="protein sequence ID" value="CAB4927829.1"/>
    <property type="molecule type" value="Genomic_DNA"/>
</dbReference>
<sequence>MPTIAVTAATSHLGRLVVEALLERGVAAGSMVATTRDAAKAADLAAVGVDVRVADYADPATLDTALAGVDRVLLVSSDAVGDRAEGHLNVIAAAERAGVQLLAYTSVLKADATAMLLAADHQATERRLAESPVPTVLLRNGWYTENYTAQLEVALEHGLVGSAGDGRVAVASRRDYAEAAAVVLSGDGHEGAVYELAGDEALTMSELAALISEATGRDVAYQDVPVETFAGILAGAGLPEPLNAVIADSSAGIGRGELVSDSGDLSRLIGRPTTPAAETIRDAAQLVA</sequence>